<dbReference type="EMBL" id="KQ971752">
    <property type="protein sequence ID" value="KYB24747.1"/>
    <property type="molecule type" value="Genomic_DNA"/>
</dbReference>
<gene>
    <name evidence="1" type="primary">AUGUSTUS-3.0.2_33291</name>
    <name evidence="1" type="ORF">TcasGA2_TC033291</name>
</gene>
<reference evidence="1 2" key="1">
    <citation type="journal article" date="2008" name="Nature">
        <title>The genome of the model beetle and pest Tribolium castaneum.</title>
        <authorList>
            <consortium name="Tribolium Genome Sequencing Consortium"/>
            <person name="Richards S."/>
            <person name="Gibbs R.A."/>
            <person name="Weinstock G.M."/>
            <person name="Brown S.J."/>
            <person name="Denell R."/>
            <person name="Beeman R.W."/>
            <person name="Gibbs R."/>
            <person name="Beeman R.W."/>
            <person name="Brown S.J."/>
            <person name="Bucher G."/>
            <person name="Friedrich M."/>
            <person name="Grimmelikhuijzen C.J."/>
            <person name="Klingler M."/>
            <person name="Lorenzen M."/>
            <person name="Richards S."/>
            <person name="Roth S."/>
            <person name="Schroder R."/>
            <person name="Tautz D."/>
            <person name="Zdobnov E.M."/>
            <person name="Muzny D."/>
            <person name="Gibbs R.A."/>
            <person name="Weinstock G.M."/>
            <person name="Attaway T."/>
            <person name="Bell S."/>
            <person name="Buhay C.J."/>
            <person name="Chandrabose M.N."/>
            <person name="Chavez D."/>
            <person name="Clerk-Blankenburg K.P."/>
            <person name="Cree A."/>
            <person name="Dao M."/>
            <person name="Davis C."/>
            <person name="Chacko J."/>
            <person name="Dinh H."/>
            <person name="Dugan-Rocha S."/>
            <person name="Fowler G."/>
            <person name="Garner T.T."/>
            <person name="Garnes J."/>
            <person name="Gnirke A."/>
            <person name="Hawes A."/>
            <person name="Hernandez J."/>
            <person name="Hines S."/>
            <person name="Holder M."/>
            <person name="Hume J."/>
            <person name="Jhangiani S.N."/>
            <person name="Joshi V."/>
            <person name="Khan Z.M."/>
            <person name="Jackson L."/>
            <person name="Kovar C."/>
            <person name="Kowis A."/>
            <person name="Lee S."/>
            <person name="Lewis L.R."/>
            <person name="Margolis J."/>
            <person name="Morgan M."/>
            <person name="Nazareth L.V."/>
            <person name="Nguyen N."/>
            <person name="Okwuonu G."/>
            <person name="Parker D."/>
            <person name="Richards S."/>
            <person name="Ruiz S.J."/>
            <person name="Santibanez J."/>
            <person name="Savard J."/>
            <person name="Scherer S.E."/>
            <person name="Schneider B."/>
            <person name="Sodergren E."/>
            <person name="Tautz D."/>
            <person name="Vattahil S."/>
            <person name="Villasana D."/>
            <person name="White C.S."/>
            <person name="Wright R."/>
            <person name="Park Y."/>
            <person name="Beeman R.W."/>
            <person name="Lord J."/>
            <person name="Oppert B."/>
            <person name="Lorenzen M."/>
            <person name="Brown S."/>
            <person name="Wang L."/>
            <person name="Savard J."/>
            <person name="Tautz D."/>
            <person name="Richards S."/>
            <person name="Weinstock G."/>
            <person name="Gibbs R.A."/>
            <person name="Liu Y."/>
            <person name="Worley K."/>
            <person name="Weinstock G."/>
            <person name="Elsik C.G."/>
            <person name="Reese J.T."/>
            <person name="Elhaik E."/>
            <person name="Landan G."/>
            <person name="Graur D."/>
            <person name="Arensburger P."/>
            <person name="Atkinson P."/>
            <person name="Beeman R.W."/>
            <person name="Beidler J."/>
            <person name="Brown S.J."/>
            <person name="Demuth J.P."/>
            <person name="Drury D.W."/>
            <person name="Du Y.Z."/>
            <person name="Fujiwara H."/>
            <person name="Lorenzen M."/>
            <person name="Maselli V."/>
            <person name="Osanai M."/>
            <person name="Park Y."/>
            <person name="Robertson H.M."/>
            <person name="Tu Z."/>
            <person name="Wang J.J."/>
            <person name="Wang S."/>
            <person name="Richards S."/>
            <person name="Song H."/>
            <person name="Zhang L."/>
            <person name="Sodergren E."/>
            <person name="Werner D."/>
            <person name="Stanke M."/>
            <person name="Morgenstern B."/>
            <person name="Solovyev V."/>
            <person name="Kosarev P."/>
            <person name="Brown G."/>
            <person name="Chen H.C."/>
            <person name="Ermolaeva O."/>
            <person name="Hlavina W."/>
            <person name="Kapustin Y."/>
            <person name="Kiryutin B."/>
            <person name="Kitts P."/>
            <person name="Maglott D."/>
            <person name="Pruitt K."/>
            <person name="Sapojnikov V."/>
            <person name="Souvorov A."/>
            <person name="Mackey A.J."/>
            <person name="Waterhouse R.M."/>
            <person name="Wyder S."/>
            <person name="Zdobnov E.M."/>
            <person name="Zdobnov E.M."/>
            <person name="Wyder S."/>
            <person name="Kriventseva E.V."/>
            <person name="Kadowaki T."/>
            <person name="Bork P."/>
            <person name="Aranda M."/>
            <person name="Bao R."/>
            <person name="Beermann A."/>
            <person name="Berns N."/>
            <person name="Bolognesi R."/>
            <person name="Bonneton F."/>
            <person name="Bopp D."/>
            <person name="Brown S.J."/>
            <person name="Bucher G."/>
            <person name="Butts T."/>
            <person name="Chaumot A."/>
            <person name="Denell R.E."/>
            <person name="Ferrier D.E."/>
            <person name="Friedrich M."/>
            <person name="Gordon C.M."/>
            <person name="Jindra M."/>
            <person name="Klingler M."/>
            <person name="Lan Q."/>
            <person name="Lattorff H.M."/>
            <person name="Laudet V."/>
            <person name="von Levetsow C."/>
            <person name="Liu Z."/>
            <person name="Lutz R."/>
            <person name="Lynch J.A."/>
            <person name="da Fonseca R.N."/>
            <person name="Posnien N."/>
            <person name="Reuter R."/>
            <person name="Roth S."/>
            <person name="Savard J."/>
            <person name="Schinko J.B."/>
            <person name="Schmitt C."/>
            <person name="Schoppmeier M."/>
            <person name="Schroder R."/>
            <person name="Shippy T.D."/>
            <person name="Simonnet F."/>
            <person name="Marques-Souza H."/>
            <person name="Tautz D."/>
            <person name="Tomoyasu Y."/>
            <person name="Trauner J."/>
            <person name="Van der Zee M."/>
            <person name="Vervoort M."/>
            <person name="Wittkopp N."/>
            <person name="Wimmer E.A."/>
            <person name="Yang X."/>
            <person name="Jones A.K."/>
            <person name="Sattelle D.B."/>
            <person name="Ebert P.R."/>
            <person name="Nelson D."/>
            <person name="Scott J.G."/>
            <person name="Beeman R.W."/>
            <person name="Muthukrishnan S."/>
            <person name="Kramer K.J."/>
            <person name="Arakane Y."/>
            <person name="Beeman R.W."/>
            <person name="Zhu Q."/>
            <person name="Hogenkamp D."/>
            <person name="Dixit R."/>
            <person name="Oppert B."/>
            <person name="Jiang H."/>
            <person name="Zou Z."/>
            <person name="Marshall J."/>
            <person name="Elpidina E."/>
            <person name="Vinokurov K."/>
            <person name="Oppert C."/>
            <person name="Zou Z."/>
            <person name="Evans J."/>
            <person name="Lu Z."/>
            <person name="Zhao P."/>
            <person name="Sumathipala N."/>
            <person name="Altincicek B."/>
            <person name="Vilcinskas A."/>
            <person name="Williams M."/>
            <person name="Hultmark D."/>
            <person name="Hetru C."/>
            <person name="Jiang H."/>
            <person name="Grimmelikhuijzen C.J."/>
            <person name="Hauser F."/>
            <person name="Cazzamali G."/>
            <person name="Williamson M."/>
            <person name="Park Y."/>
            <person name="Li B."/>
            <person name="Tanaka Y."/>
            <person name="Predel R."/>
            <person name="Neupert S."/>
            <person name="Schachtner J."/>
            <person name="Verleyen P."/>
            <person name="Raible F."/>
            <person name="Bork P."/>
            <person name="Friedrich M."/>
            <person name="Walden K.K."/>
            <person name="Robertson H.M."/>
            <person name="Angeli S."/>
            <person name="Foret S."/>
            <person name="Bucher G."/>
            <person name="Schuetz S."/>
            <person name="Maleszka R."/>
            <person name="Wimmer E.A."/>
            <person name="Beeman R.W."/>
            <person name="Lorenzen M."/>
            <person name="Tomoyasu Y."/>
            <person name="Miller S.C."/>
            <person name="Grossmann D."/>
            <person name="Bucher G."/>
        </authorList>
    </citation>
    <scope>NUCLEOTIDE SEQUENCE [LARGE SCALE GENOMIC DNA]</scope>
    <source>
        <strain evidence="1 2">Georgia GA2</strain>
    </source>
</reference>
<evidence type="ECO:0000313" key="2">
    <source>
        <dbReference type="Proteomes" id="UP000007266"/>
    </source>
</evidence>
<protein>
    <submittedName>
        <fullName evidence="1">Uncharacterized protein</fullName>
    </submittedName>
</protein>
<reference evidence="1 2" key="2">
    <citation type="journal article" date="2010" name="Nucleic Acids Res.">
        <title>BeetleBase in 2010: revisions to provide comprehensive genomic information for Tribolium castaneum.</title>
        <authorList>
            <person name="Kim H.S."/>
            <person name="Murphy T."/>
            <person name="Xia J."/>
            <person name="Caragea D."/>
            <person name="Park Y."/>
            <person name="Beeman R.W."/>
            <person name="Lorenzen M.D."/>
            <person name="Butcher S."/>
            <person name="Manak J.R."/>
            <person name="Brown S.J."/>
        </authorList>
    </citation>
    <scope>NUCLEOTIDE SEQUENCE [LARGE SCALE GENOMIC DNA]</scope>
    <source>
        <strain evidence="1 2">Georgia GA2</strain>
    </source>
</reference>
<evidence type="ECO:0000313" key="1">
    <source>
        <dbReference type="EMBL" id="KYB24747.1"/>
    </source>
</evidence>
<organism evidence="1 2">
    <name type="scientific">Tribolium castaneum</name>
    <name type="common">Red flour beetle</name>
    <dbReference type="NCBI Taxonomy" id="7070"/>
    <lineage>
        <taxon>Eukaryota</taxon>
        <taxon>Metazoa</taxon>
        <taxon>Ecdysozoa</taxon>
        <taxon>Arthropoda</taxon>
        <taxon>Hexapoda</taxon>
        <taxon>Insecta</taxon>
        <taxon>Pterygota</taxon>
        <taxon>Neoptera</taxon>
        <taxon>Endopterygota</taxon>
        <taxon>Coleoptera</taxon>
        <taxon>Polyphaga</taxon>
        <taxon>Cucujiformia</taxon>
        <taxon>Tenebrionidae</taxon>
        <taxon>Tenebrionidae incertae sedis</taxon>
        <taxon>Tribolium</taxon>
    </lineage>
</organism>
<dbReference type="InParanoid" id="A0A139WA06"/>
<name>A0A139WA06_TRICA</name>
<dbReference type="AlphaFoldDB" id="A0A139WA06"/>
<accession>A0A139WA06</accession>
<dbReference type="Proteomes" id="UP000007266">
    <property type="component" value="Unassembled WGS sequence"/>
</dbReference>
<proteinExistence type="predicted"/>
<sequence length="70" mass="7864">MSIPTPKLNHICVERRCYVNGVQVPKHLRDSKTPPVPAKLCWIDCFGYSTLYSGLAASSETVLLHLFDVF</sequence>
<keyword evidence="2" id="KW-1185">Reference proteome</keyword>